<dbReference type="FunFam" id="1.20.1250.20:FF:000138">
    <property type="entry name" value="Amino acid/peptide transporter"/>
    <property type="match status" value="1"/>
</dbReference>
<dbReference type="InterPro" id="IPR050171">
    <property type="entry name" value="MFS_Transporters"/>
</dbReference>
<dbReference type="SUPFAM" id="SSF103473">
    <property type="entry name" value="MFS general substrate transporter"/>
    <property type="match status" value="1"/>
</dbReference>
<feature type="transmembrane region" description="Helical" evidence="8">
    <location>
        <begin position="403"/>
        <end position="425"/>
    </location>
</feature>
<feature type="domain" description="Major facilitator superfamily (MFS) profile" evidence="9">
    <location>
        <begin position="25"/>
        <end position="459"/>
    </location>
</feature>
<evidence type="ECO:0000256" key="5">
    <source>
        <dbReference type="ARBA" id="ARBA00022692"/>
    </source>
</evidence>
<keyword evidence="6 8" id="KW-1133">Transmembrane helix</keyword>
<dbReference type="PROSITE" id="PS01022">
    <property type="entry name" value="PTR2_1"/>
    <property type="match status" value="1"/>
</dbReference>
<dbReference type="InterPro" id="IPR020846">
    <property type="entry name" value="MFS_dom"/>
</dbReference>
<dbReference type="Gene3D" id="1.20.1250.20">
    <property type="entry name" value="MFS general substrate transporter like domains"/>
    <property type="match status" value="2"/>
</dbReference>
<dbReference type="InterPro" id="IPR018456">
    <property type="entry name" value="PTR2_symporter_CS"/>
</dbReference>
<evidence type="ECO:0000256" key="8">
    <source>
        <dbReference type="SAM" id="Phobius"/>
    </source>
</evidence>
<dbReference type="AlphaFoldDB" id="A0A0M0L7T2"/>
<keyword evidence="5 8" id="KW-0812">Transmembrane</keyword>
<evidence type="ECO:0000313" key="10">
    <source>
        <dbReference type="EMBL" id="KOO47084.1"/>
    </source>
</evidence>
<feature type="transmembrane region" description="Helical" evidence="8">
    <location>
        <begin position="65"/>
        <end position="85"/>
    </location>
</feature>
<dbReference type="CDD" id="cd17346">
    <property type="entry name" value="MFS_DtpA_like"/>
    <property type="match status" value="1"/>
</dbReference>
<feature type="transmembrane region" description="Helical" evidence="8">
    <location>
        <begin position="158"/>
        <end position="178"/>
    </location>
</feature>
<sequence>MEAAVEKAPVGEQQPKKKHPPGLYLLFLTEMWERFSYYGMRAILVLYLTTELISGGLGFKESTALQIYGFFTGAVYITPIIGGYLSDRFLGQRLAITIGGIIMAAGNFVLFAYQSKEVFYLGLALLIVGNGFFKPNISTVVGELYGPNDSRRDGAFTIFYMGINLGAVFAPLVCGYLAETYFKTTINGVVHYGFRYGFLAACIGMIVGQILFNVLGNRFLGDIGKTPTGKPKKSAEHVAKEKQPLTKKEKQRTAVILILACFVIFFWAGFEQAGSSLTLYTKDFIDRTIFGWEVPISWFQSLNPFFIIVLAPLFSLLWFKLGNSKRGDLKIPTKMAFGLIFLGVGFMVLLLAVMQTGGSAGEMTSKASMLFIVMTYFFHTVGELMLSPVGLSMVSKIAPIKLASLLMGVWLSSSGVANVVAGQLASTTESLGFFEVFGIIGIAVIAAGLLLLLLSKKLTAMME</sequence>
<feature type="transmembrane region" description="Helical" evidence="8">
    <location>
        <begin position="305"/>
        <end position="323"/>
    </location>
</feature>
<dbReference type="Pfam" id="PF00854">
    <property type="entry name" value="PTR2"/>
    <property type="match status" value="2"/>
</dbReference>
<evidence type="ECO:0000259" key="9">
    <source>
        <dbReference type="PROSITE" id="PS50850"/>
    </source>
</evidence>
<protein>
    <submittedName>
        <fullName evidence="10">MFS transporter</fullName>
    </submittedName>
</protein>
<evidence type="ECO:0000256" key="1">
    <source>
        <dbReference type="ARBA" id="ARBA00004651"/>
    </source>
</evidence>
<dbReference type="InterPro" id="IPR036259">
    <property type="entry name" value="MFS_trans_sf"/>
</dbReference>
<accession>A0A0M0L7T2</accession>
<keyword evidence="11" id="KW-1185">Reference proteome</keyword>
<comment type="caution">
    <text evidence="10">The sequence shown here is derived from an EMBL/GenBank/DDBJ whole genome shotgun (WGS) entry which is preliminary data.</text>
</comment>
<dbReference type="OrthoDB" id="9772725at2"/>
<dbReference type="GO" id="GO:0005886">
    <property type="term" value="C:plasma membrane"/>
    <property type="evidence" value="ECO:0007669"/>
    <property type="project" value="UniProtKB-SubCell"/>
</dbReference>
<dbReference type="InterPro" id="IPR005279">
    <property type="entry name" value="Dipep/tripep_permease"/>
</dbReference>
<dbReference type="NCBIfam" id="TIGR00924">
    <property type="entry name" value="yjdL_sub1_fam"/>
    <property type="match status" value="2"/>
</dbReference>
<keyword evidence="4" id="KW-1003">Cell membrane</keyword>
<dbReference type="FunFam" id="1.20.1250.20:FF:000146">
    <property type="entry name" value="Amino acid/peptide transporter"/>
    <property type="match status" value="1"/>
</dbReference>
<dbReference type="PATRIC" id="fig|284581.3.peg.1266"/>
<dbReference type="GO" id="GO:0006857">
    <property type="term" value="P:oligopeptide transport"/>
    <property type="evidence" value="ECO:0007669"/>
    <property type="project" value="InterPro"/>
</dbReference>
<reference evidence="11" key="1">
    <citation type="submission" date="2015-08" db="EMBL/GenBank/DDBJ databases">
        <title>Fjat-14210 dsm16467.</title>
        <authorList>
            <person name="Liu B."/>
            <person name="Wang J."/>
            <person name="Zhu Y."/>
            <person name="Liu G."/>
            <person name="Chen Q."/>
            <person name="Chen Z."/>
            <person name="Lan J."/>
            <person name="Che J."/>
            <person name="Ge C."/>
            <person name="Shi H."/>
            <person name="Pan Z."/>
            <person name="Liu X."/>
        </authorList>
    </citation>
    <scope>NUCLEOTIDE SEQUENCE [LARGE SCALE GENOMIC DNA]</scope>
    <source>
        <strain evidence="11">DSM 16467</strain>
    </source>
</reference>
<gene>
    <name evidence="10" type="ORF">AMD01_06925</name>
</gene>
<dbReference type="Proteomes" id="UP000037558">
    <property type="component" value="Unassembled WGS sequence"/>
</dbReference>
<feature type="transmembrane region" description="Helical" evidence="8">
    <location>
        <begin position="431"/>
        <end position="454"/>
    </location>
</feature>
<comment type="subcellular location">
    <subcellularLocation>
        <location evidence="1">Cell membrane</location>
        <topology evidence="1">Multi-pass membrane protein</topology>
    </subcellularLocation>
</comment>
<feature type="transmembrane region" description="Helical" evidence="8">
    <location>
        <begin position="367"/>
        <end position="391"/>
    </location>
</feature>
<evidence type="ECO:0000256" key="7">
    <source>
        <dbReference type="ARBA" id="ARBA00023136"/>
    </source>
</evidence>
<dbReference type="PANTHER" id="PTHR23517">
    <property type="entry name" value="RESISTANCE PROTEIN MDTM, PUTATIVE-RELATED-RELATED"/>
    <property type="match status" value="1"/>
</dbReference>
<name>A0A0M0L7T2_9BACI</name>
<evidence type="ECO:0000256" key="4">
    <source>
        <dbReference type="ARBA" id="ARBA00022475"/>
    </source>
</evidence>
<dbReference type="EMBL" id="LILC01000010">
    <property type="protein sequence ID" value="KOO47084.1"/>
    <property type="molecule type" value="Genomic_DNA"/>
</dbReference>
<feature type="transmembrane region" description="Helical" evidence="8">
    <location>
        <begin position="94"/>
        <end position="113"/>
    </location>
</feature>
<keyword evidence="7 8" id="KW-0472">Membrane</keyword>
<evidence type="ECO:0000256" key="2">
    <source>
        <dbReference type="ARBA" id="ARBA00005982"/>
    </source>
</evidence>
<evidence type="ECO:0000313" key="11">
    <source>
        <dbReference type="Proteomes" id="UP000037558"/>
    </source>
</evidence>
<feature type="transmembrane region" description="Helical" evidence="8">
    <location>
        <begin position="38"/>
        <end position="59"/>
    </location>
</feature>
<dbReference type="PROSITE" id="PS50850">
    <property type="entry name" value="MFS"/>
    <property type="match status" value="1"/>
</dbReference>
<evidence type="ECO:0000256" key="6">
    <source>
        <dbReference type="ARBA" id="ARBA00022989"/>
    </source>
</evidence>
<proteinExistence type="inferred from homology"/>
<comment type="similarity">
    <text evidence="2">Belongs to the major facilitator superfamily. Proton-dependent oligopeptide transporter (POT/PTR) (TC 2.A.17) family.</text>
</comment>
<feature type="transmembrane region" description="Helical" evidence="8">
    <location>
        <begin position="198"/>
        <end position="215"/>
    </location>
</feature>
<dbReference type="PANTHER" id="PTHR23517:SF15">
    <property type="entry name" value="PROTON-DEPENDENT OLIGOPEPTIDE FAMILY TRANSPORT PROTEIN"/>
    <property type="match status" value="1"/>
</dbReference>
<feature type="transmembrane region" description="Helical" evidence="8">
    <location>
        <begin position="253"/>
        <end position="270"/>
    </location>
</feature>
<organism evidence="10 11">
    <name type="scientific">Priestia koreensis</name>
    <dbReference type="NCBI Taxonomy" id="284581"/>
    <lineage>
        <taxon>Bacteria</taxon>
        <taxon>Bacillati</taxon>
        <taxon>Bacillota</taxon>
        <taxon>Bacilli</taxon>
        <taxon>Bacillales</taxon>
        <taxon>Bacillaceae</taxon>
        <taxon>Priestia</taxon>
    </lineage>
</organism>
<dbReference type="STRING" id="284581.AMD01_06925"/>
<dbReference type="RefSeq" id="WP_053400670.1">
    <property type="nucleotide sequence ID" value="NZ_LILC01000010.1"/>
</dbReference>
<evidence type="ECO:0000256" key="3">
    <source>
        <dbReference type="ARBA" id="ARBA00022448"/>
    </source>
</evidence>
<dbReference type="GO" id="GO:1904680">
    <property type="term" value="F:peptide transmembrane transporter activity"/>
    <property type="evidence" value="ECO:0007669"/>
    <property type="project" value="InterPro"/>
</dbReference>
<feature type="transmembrane region" description="Helical" evidence="8">
    <location>
        <begin position="119"/>
        <end position="137"/>
    </location>
</feature>
<feature type="transmembrane region" description="Helical" evidence="8">
    <location>
        <begin position="335"/>
        <end position="355"/>
    </location>
</feature>
<dbReference type="InterPro" id="IPR000109">
    <property type="entry name" value="POT_fam"/>
</dbReference>
<keyword evidence="3" id="KW-0813">Transport</keyword>